<dbReference type="Proteomes" id="UP000469949">
    <property type="component" value="Unassembled WGS sequence"/>
</dbReference>
<sequence length="62" mass="6574">MAPPLKPGQTAPRSGQYEQVGPRGGRTGDERTVVRGEPMPPTPKPGMGYRLVDSTKNGAGRK</sequence>
<dbReference type="RefSeq" id="WP_152278703.1">
    <property type="nucleotide sequence ID" value="NZ_WEKV01000020.1"/>
</dbReference>
<organism evidence="2 3">
    <name type="scientific">Methylorubrum populi</name>
    <dbReference type="NCBI Taxonomy" id="223967"/>
    <lineage>
        <taxon>Bacteria</taxon>
        <taxon>Pseudomonadati</taxon>
        <taxon>Pseudomonadota</taxon>
        <taxon>Alphaproteobacteria</taxon>
        <taxon>Hyphomicrobiales</taxon>
        <taxon>Methylobacteriaceae</taxon>
        <taxon>Methylorubrum</taxon>
    </lineage>
</organism>
<protein>
    <recommendedName>
        <fullName evidence="4">YjzC family protein</fullName>
    </recommendedName>
</protein>
<evidence type="ECO:0008006" key="4">
    <source>
        <dbReference type="Google" id="ProtNLM"/>
    </source>
</evidence>
<proteinExistence type="predicted"/>
<evidence type="ECO:0000256" key="1">
    <source>
        <dbReference type="SAM" id="MobiDB-lite"/>
    </source>
</evidence>
<comment type="caution">
    <text evidence="2">The sequence shown here is derived from an EMBL/GenBank/DDBJ whole genome shotgun (WGS) entry which is preliminary data.</text>
</comment>
<gene>
    <name evidence="2" type="ORF">F8B43_4948</name>
</gene>
<dbReference type="AlphaFoldDB" id="A0A833J0A7"/>
<evidence type="ECO:0000313" key="2">
    <source>
        <dbReference type="EMBL" id="KAB7782193.1"/>
    </source>
</evidence>
<evidence type="ECO:0000313" key="3">
    <source>
        <dbReference type="Proteomes" id="UP000469949"/>
    </source>
</evidence>
<feature type="region of interest" description="Disordered" evidence="1">
    <location>
        <begin position="1"/>
        <end position="62"/>
    </location>
</feature>
<dbReference type="EMBL" id="WEKV01000020">
    <property type="protein sequence ID" value="KAB7782193.1"/>
    <property type="molecule type" value="Genomic_DNA"/>
</dbReference>
<accession>A0A833J0A7</accession>
<name>A0A833J0A7_9HYPH</name>
<reference evidence="2 3" key="1">
    <citation type="submission" date="2019-10" db="EMBL/GenBank/DDBJ databases">
        <title>Draft Genome Sequence of the Caffeine Degrading Methylotroph Methylorubrum populi PINKEL.</title>
        <authorList>
            <person name="Dawson S.C."/>
            <person name="Zhang X."/>
            <person name="Wright M.E."/>
            <person name="Sharma G."/>
            <person name="Langner J.T."/>
            <person name="Ditty J.L."/>
            <person name="Subuyuj G.A."/>
        </authorList>
    </citation>
    <scope>NUCLEOTIDE SEQUENCE [LARGE SCALE GENOMIC DNA]</scope>
    <source>
        <strain evidence="2 3">Pinkel</strain>
    </source>
</reference>